<dbReference type="Proteomes" id="UP000482800">
    <property type="component" value="Unassembled WGS sequence"/>
</dbReference>
<accession>A0A6V8KNH7</accession>
<evidence type="ECO:0000256" key="1">
    <source>
        <dbReference type="SAM" id="MobiDB-lite"/>
    </source>
</evidence>
<proteinExistence type="predicted"/>
<gene>
    <name evidence="2" type="ORF">Phou_076260</name>
</gene>
<keyword evidence="3" id="KW-1185">Reference proteome</keyword>
<reference evidence="2 3" key="1">
    <citation type="submission" date="2020-03" db="EMBL/GenBank/DDBJ databases">
        <title>Whole genome shotgun sequence of Phytohabitans houttuyneae NBRC 108639.</title>
        <authorList>
            <person name="Komaki H."/>
            <person name="Tamura T."/>
        </authorList>
    </citation>
    <scope>NUCLEOTIDE SEQUENCE [LARGE SCALE GENOMIC DNA]</scope>
    <source>
        <strain evidence="2 3">NBRC 108639</strain>
    </source>
</reference>
<organism evidence="2 3">
    <name type="scientific">Phytohabitans houttuyneae</name>
    <dbReference type="NCBI Taxonomy" id="1076126"/>
    <lineage>
        <taxon>Bacteria</taxon>
        <taxon>Bacillati</taxon>
        <taxon>Actinomycetota</taxon>
        <taxon>Actinomycetes</taxon>
        <taxon>Micromonosporales</taxon>
        <taxon>Micromonosporaceae</taxon>
    </lineage>
</organism>
<evidence type="ECO:0000313" key="2">
    <source>
        <dbReference type="EMBL" id="GFJ83446.1"/>
    </source>
</evidence>
<feature type="region of interest" description="Disordered" evidence="1">
    <location>
        <begin position="19"/>
        <end position="38"/>
    </location>
</feature>
<comment type="caution">
    <text evidence="2">The sequence shown here is derived from an EMBL/GenBank/DDBJ whole genome shotgun (WGS) entry which is preliminary data.</text>
</comment>
<dbReference type="RefSeq" id="WP_173065917.1">
    <property type="nucleotide sequence ID" value="NZ_BAABGO010000044.1"/>
</dbReference>
<dbReference type="AlphaFoldDB" id="A0A6V8KNH7"/>
<reference evidence="2 3" key="2">
    <citation type="submission" date="2020-03" db="EMBL/GenBank/DDBJ databases">
        <authorList>
            <person name="Ichikawa N."/>
            <person name="Kimura A."/>
            <person name="Kitahashi Y."/>
            <person name="Uohara A."/>
        </authorList>
    </citation>
    <scope>NUCLEOTIDE SEQUENCE [LARGE SCALE GENOMIC DNA]</scope>
    <source>
        <strain evidence="2 3">NBRC 108639</strain>
    </source>
</reference>
<evidence type="ECO:0000313" key="3">
    <source>
        <dbReference type="Proteomes" id="UP000482800"/>
    </source>
</evidence>
<name>A0A6V8KNH7_9ACTN</name>
<sequence length="57" mass="6179">MLPEVAFARLALGMSSDAAHSALPGAPTVADRPPPRRRVRRRAALTLHRLADRLQPA</sequence>
<protein>
    <submittedName>
        <fullName evidence="2">Uncharacterized protein</fullName>
    </submittedName>
</protein>
<dbReference type="EMBL" id="BLPF01000003">
    <property type="protein sequence ID" value="GFJ83446.1"/>
    <property type="molecule type" value="Genomic_DNA"/>
</dbReference>